<dbReference type="Proteomes" id="UP000198564">
    <property type="component" value="Unassembled WGS sequence"/>
</dbReference>
<evidence type="ECO:0000313" key="2">
    <source>
        <dbReference type="EMBL" id="SEI74929.1"/>
    </source>
</evidence>
<reference evidence="3" key="1">
    <citation type="submission" date="2016-10" db="EMBL/GenBank/DDBJ databases">
        <authorList>
            <person name="Varghese N."/>
            <person name="Submissions S."/>
        </authorList>
    </citation>
    <scope>NUCLEOTIDE SEQUENCE [LARGE SCALE GENOMIC DNA]</scope>
    <source>
        <strain evidence="3">DSM 25751</strain>
    </source>
</reference>
<gene>
    <name evidence="2" type="ORF">SAMN04488113_11621</name>
</gene>
<dbReference type="STRING" id="1130080.SAMN04488113_11621"/>
<accession>A0A1H6T467</accession>
<protein>
    <submittedName>
        <fullName evidence="2">Uncharacterized protein</fullName>
    </submittedName>
</protein>
<dbReference type="OrthoDB" id="2166976at2"/>
<keyword evidence="1" id="KW-0472">Membrane</keyword>
<dbReference type="RefSeq" id="WP_091634447.1">
    <property type="nucleotide sequence ID" value="NZ_FNYW01000016.1"/>
</dbReference>
<organism evidence="2 3">
    <name type="scientific">Alkalibacterium gilvum</name>
    <dbReference type="NCBI Taxonomy" id="1130080"/>
    <lineage>
        <taxon>Bacteria</taxon>
        <taxon>Bacillati</taxon>
        <taxon>Bacillota</taxon>
        <taxon>Bacilli</taxon>
        <taxon>Lactobacillales</taxon>
        <taxon>Carnobacteriaceae</taxon>
        <taxon>Alkalibacterium</taxon>
    </lineage>
</organism>
<keyword evidence="3" id="KW-1185">Reference proteome</keyword>
<name>A0A1H6T467_9LACT</name>
<evidence type="ECO:0000313" key="3">
    <source>
        <dbReference type="Proteomes" id="UP000198564"/>
    </source>
</evidence>
<dbReference type="EMBL" id="FNYW01000016">
    <property type="protein sequence ID" value="SEI74929.1"/>
    <property type="molecule type" value="Genomic_DNA"/>
</dbReference>
<feature type="transmembrane region" description="Helical" evidence="1">
    <location>
        <begin position="6"/>
        <end position="29"/>
    </location>
</feature>
<keyword evidence="1" id="KW-1133">Transmembrane helix</keyword>
<evidence type="ECO:0000256" key="1">
    <source>
        <dbReference type="SAM" id="Phobius"/>
    </source>
</evidence>
<sequence length="132" mass="14959">MKKFFAYSSIAIGALGAIVLIGAVIIMFFQTRLEISNERLAIREEERSSLEDRWLDAHDKEGNVTLIIEDVAIKQNKGTLKWSDSQEKNGLVYFSVDSGDTISFAKTKSDFPKDMPSYPKYFREAITAEIQN</sequence>
<proteinExistence type="predicted"/>
<keyword evidence="1" id="KW-0812">Transmembrane</keyword>
<dbReference type="AlphaFoldDB" id="A0A1H6T467"/>